<feature type="transmembrane region" description="Helical" evidence="10">
    <location>
        <begin position="262"/>
        <end position="289"/>
    </location>
</feature>
<accession>A0A0D1LFB4</accession>
<dbReference type="GO" id="GO:0005886">
    <property type="term" value="C:plasma membrane"/>
    <property type="evidence" value="ECO:0007669"/>
    <property type="project" value="UniProtKB-SubCell"/>
</dbReference>
<feature type="transmembrane region" description="Helical" evidence="10">
    <location>
        <begin position="118"/>
        <end position="136"/>
    </location>
</feature>
<dbReference type="GO" id="GO:0006865">
    <property type="term" value="P:amino acid transport"/>
    <property type="evidence" value="ECO:0007669"/>
    <property type="project" value="UniProtKB-KW"/>
</dbReference>
<evidence type="ECO:0000256" key="1">
    <source>
        <dbReference type="ARBA" id="ARBA00004429"/>
    </source>
</evidence>
<dbReference type="EMBL" id="JXST01000011">
    <property type="protein sequence ID" value="KIU17157.1"/>
    <property type="molecule type" value="Genomic_DNA"/>
</dbReference>
<feature type="transmembrane region" description="Helical" evidence="10">
    <location>
        <begin position="34"/>
        <end position="53"/>
    </location>
</feature>
<evidence type="ECO:0000256" key="6">
    <source>
        <dbReference type="ARBA" id="ARBA00022692"/>
    </source>
</evidence>
<feature type="transmembrane region" description="Helical" evidence="10">
    <location>
        <begin position="89"/>
        <end position="112"/>
    </location>
</feature>
<dbReference type="FunFam" id="1.20.1740.10:FF:000001">
    <property type="entry name" value="Amino acid permease"/>
    <property type="match status" value="1"/>
</dbReference>
<dbReference type="PROSITE" id="PS00218">
    <property type="entry name" value="AMINO_ACID_PERMEASE_1"/>
    <property type="match status" value="1"/>
</dbReference>
<evidence type="ECO:0000313" key="13">
    <source>
        <dbReference type="Proteomes" id="UP000032221"/>
    </source>
</evidence>
<evidence type="ECO:0000256" key="2">
    <source>
        <dbReference type="ARBA" id="ARBA00008583"/>
    </source>
</evidence>
<feature type="transmembrane region" description="Helical" evidence="10">
    <location>
        <begin position="231"/>
        <end position="250"/>
    </location>
</feature>
<evidence type="ECO:0000259" key="11">
    <source>
        <dbReference type="Pfam" id="PF00324"/>
    </source>
</evidence>
<feature type="transmembrane region" description="Helical" evidence="10">
    <location>
        <begin position="322"/>
        <end position="343"/>
    </location>
</feature>
<dbReference type="Proteomes" id="UP000032221">
    <property type="component" value="Unassembled WGS sequence"/>
</dbReference>
<dbReference type="PANTHER" id="PTHR43495:SF4">
    <property type="entry name" value="AROMATIC AMINO ACID TRANSPORT PROTEIN AROP"/>
    <property type="match status" value="1"/>
</dbReference>
<comment type="caution">
    <text evidence="12">The sequence shown here is derived from an EMBL/GenBank/DDBJ whole genome shotgun (WGS) entry which is preliminary data.</text>
</comment>
<dbReference type="PANTHER" id="PTHR43495">
    <property type="entry name" value="GABA PERMEASE"/>
    <property type="match status" value="1"/>
</dbReference>
<feature type="domain" description="Amino acid permease/ SLC12A" evidence="11">
    <location>
        <begin position="9"/>
        <end position="432"/>
    </location>
</feature>
<dbReference type="STRING" id="280871.TL10_10140"/>
<dbReference type="GO" id="GO:0055085">
    <property type="term" value="P:transmembrane transport"/>
    <property type="evidence" value="ECO:0007669"/>
    <property type="project" value="InterPro"/>
</dbReference>
<evidence type="ECO:0000313" key="12">
    <source>
        <dbReference type="EMBL" id="KIU17157.1"/>
    </source>
</evidence>
<evidence type="ECO:0000256" key="7">
    <source>
        <dbReference type="ARBA" id="ARBA00022970"/>
    </source>
</evidence>
<evidence type="ECO:0000256" key="4">
    <source>
        <dbReference type="ARBA" id="ARBA00022475"/>
    </source>
</evidence>
<proteinExistence type="inferred from homology"/>
<reference evidence="12 13" key="1">
    <citation type="submission" date="2015-01" db="EMBL/GenBank/DDBJ databases">
        <title>Genome sequence of Mycobacterium llatzerense and Mycobacterium immunogenum recovered from brain abscess.</title>
        <authorList>
            <person name="Greninger A.L."/>
            <person name="Langelier C."/>
            <person name="Cunningham G."/>
            <person name="Chiu C.Y."/>
            <person name="Miller S."/>
        </authorList>
    </citation>
    <scope>NUCLEOTIDE SEQUENCE [LARGE SCALE GENOMIC DNA]</scope>
    <source>
        <strain evidence="12 13">CLUC14</strain>
    </source>
</reference>
<keyword evidence="5" id="KW-0997">Cell inner membrane</keyword>
<gene>
    <name evidence="12" type="ORF">TL10_10140</name>
</gene>
<evidence type="ECO:0000256" key="5">
    <source>
        <dbReference type="ARBA" id="ARBA00022519"/>
    </source>
</evidence>
<sequence length="438" mass="46907">MHRELKNRHLQMISLGSAIGTGLFLISGTSVQTAGPIVLVGYAIAGIVLYGVMRMLGEMAVAHPVAGSWSAYAREYLGKPAGFIAGWNWWYVCVVVCMVELTAASEFMAFWFPGLPRWITTAVCLVLITAANMINVKAFGEFEFYFTLIKVTAVIAMIGLGIAIIFGAGDYNVHGLQNLWAHGGFAPKGLGAFMISLVAITFSFGGIESLGTAAGEVEEPARNIPRAINQVLLRILVFYVGAIGVMLIIWPWDQVGTEGSPFVLMLVGLGIGGAATLLNVVVLTAALSVANVMTYSNARVLYDLAASGQAPRFLSHTNKQGVPVRALLLNSGFVAVAVLLNIVLPGKALAILIPVVVGSELITWSIIVLSHLRFRAREGAGVFKAPWSPITNYLCLGYFALIYLLMTQDPSSQSGAIALPLWFCGLLIVGFVLSRVRR</sequence>
<keyword evidence="9 10" id="KW-0472">Membrane</keyword>
<dbReference type="InterPro" id="IPR004841">
    <property type="entry name" value="AA-permease/SLC12A_dom"/>
</dbReference>
<dbReference type="AlphaFoldDB" id="A0A0D1LFB4"/>
<keyword evidence="6 10" id="KW-0812">Transmembrane</keyword>
<feature type="transmembrane region" description="Helical" evidence="10">
    <location>
        <begin position="412"/>
        <end position="433"/>
    </location>
</feature>
<keyword evidence="8 10" id="KW-1133">Transmembrane helix</keyword>
<evidence type="ECO:0000256" key="3">
    <source>
        <dbReference type="ARBA" id="ARBA00022448"/>
    </source>
</evidence>
<keyword evidence="4" id="KW-1003">Cell membrane</keyword>
<evidence type="ECO:0000256" key="9">
    <source>
        <dbReference type="ARBA" id="ARBA00023136"/>
    </source>
</evidence>
<dbReference type="PATRIC" id="fig|280871.6.peg.2097"/>
<evidence type="ECO:0000256" key="10">
    <source>
        <dbReference type="SAM" id="Phobius"/>
    </source>
</evidence>
<feature type="transmembrane region" description="Helical" evidence="10">
    <location>
        <begin position="189"/>
        <end position="210"/>
    </location>
</feature>
<organism evidence="12 13">
    <name type="scientific">Mycolicibacterium llatzerense</name>
    <dbReference type="NCBI Taxonomy" id="280871"/>
    <lineage>
        <taxon>Bacteria</taxon>
        <taxon>Bacillati</taxon>
        <taxon>Actinomycetota</taxon>
        <taxon>Actinomycetes</taxon>
        <taxon>Mycobacteriales</taxon>
        <taxon>Mycobacteriaceae</taxon>
        <taxon>Mycolicibacterium</taxon>
    </lineage>
</organism>
<keyword evidence="13" id="KW-1185">Reference proteome</keyword>
<comment type="subcellular location">
    <subcellularLocation>
        <location evidence="1">Cell inner membrane</location>
        <topology evidence="1">Multi-pass membrane protein</topology>
    </subcellularLocation>
</comment>
<dbReference type="InterPro" id="IPR004840">
    <property type="entry name" value="Amino_acid_permease_CS"/>
</dbReference>
<feature type="transmembrane region" description="Helical" evidence="10">
    <location>
        <begin position="12"/>
        <end position="28"/>
    </location>
</feature>
<feature type="transmembrane region" description="Helical" evidence="10">
    <location>
        <begin position="390"/>
        <end position="406"/>
    </location>
</feature>
<keyword evidence="7" id="KW-0029">Amino-acid transport</keyword>
<dbReference type="PIRSF" id="PIRSF006060">
    <property type="entry name" value="AA_transporter"/>
    <property type="match status" value="1"/>
</dbReference>
<feature type="transmembrane region" description="Helical" evidence="10">
    <location>
        <begin position="148"/>
        <end position="169"/>
    </location>
</feature>
<comment type="similarity">
    <text evidence="2">Belongs to the amino acid-polyamine-organocation (APC) superfamily. Amino acid transporter (AAT) (TC 2.A.3.1) family.</text>
</comment>
<keyword evidence="3" id="KW-0813">Transport</keyword>
<dbReference type="Pfam" id="PF00324">
    <property type="entry name" value="AA_permease"/>
    <property type="match status" value="1"/>
</dbReference>
<evidence type="ECO:0000256" key="8">
    <source>
        <dbReference type="ARBA" id="ARBA00022989"/>
    </source>
</evidence>
<name>A0A0D1LFB4_9MYCO</name>
<feature type="transmembrane region" description="Helical" evidence="10">
    <location>
        <begin position="349"/>
        <end position="369"/>
    </location>
</feature>
<protein>
    <submittedName>
        <fullName evidence="12">Aromatic amino acid transporter</fullName>
    </submittedName>
</protein>
<dbReference type="Gene3D" id="1.20.1740.10">
    <property type="entry name" value="Amino acid/polyamine transporter I"/>
    <property type="match status" value="1"/>
</dbReference>
<dbReference type="OrthoDB" id="5297508at2"/>